<evidence type="ECO:0000256" key="10">
    <source>
        <dbReference type="SAM" id="Phobius"/>
    </source>
</evidence>
<dbReference type="GO" id="GO:0005925">
    <property type="term" value="C:focal adhesion"/>
    <property type="evidence" value="ECO:0007669"/>
    <property type="project" value="TreeGrafter"/>
</dbReference>
<dbReference type="GO" id="GO:0005901">
    <property type="term" value="C:caveola"/>
    <property type="evidence" value="ECO:0007669"/>
    <property type="project" value="UniProtKB-SubCell"/>
</dbReference>
<dbReference type="GO" id="GO:0048471">
    <property type="term" value="C:perinuclear region of cytoplasm"/>
    <property type="evidence" value="ECO:0007669"/>
    <property type="project" value="TreeGrafter"/>
</dbReference>
<dbReference type="PANTHER" id="PTHR10844:SF3">
    <property type="entry name" value="CAVEOLIN-2"/>
    <property type="match status" value="1"/>
</dbReference>
<evidence type="ECO:0000256" key="5">
    <source>
        <dbReference type="ARBA" id="ARBA00017671"/>
    </source>
</evidence>
<dbReference type="GO" id="GO:0000139">
    <property type="term" value="C:Golgi membrane"/>
    <property type="evidence" value="ECO:0007669"/>
    <property type="project" value="UniProtKB-SubCell"/>
</dbReference>
<feature type="compositionally biased region" description="Basic and acidic residues" evidence="9">
    <location>
        <begin position="150"/>
        <end position="162"/>
    </location>
</feature>
<feature type="region of interest" description="Disordered" evidence="9">
    <location>
        <begin position="112"/>
        <end position="162"/>
    </location>
</feature>
<evidence type="ECO:0000256" key="1">
    <source>
        <dbReference type="ARBA" id="ARBA00004202"/>
    </source>
</evidence>
<dbReference type="GO" id="GO:0001937">
    <property type="term" value="P:negative regulation of endothelial cell proliferation"/>
    <property type="evidence" value="ECO:0007669"/>
    <property type="project" value="TreeGrafter"/>
</dbReference>
<feature type="transmembrane region" description="Helical" evidence="10">
    <location>
        <begin position="245"/>
        <end position="278"/>
    </location>
</feature>
<dbReference type="GO" id="GO:0019901">
    <property type="term" value="F:protein kinase binding"/>
    <property type="evidence" value="ECO:0007669"/>
    <property type="project" value="TreeGrafter"/>
</dbReference>
<dbReference type="PANTHER" id="PTHR10844">
    <property type="entry name" value="CAVEOLIN"/>
    <property type="match status" value="1"/>
</dbReference>
<evidence type="ECO:0000256" key="2">
    <source>
        <dbReference type="ARBA" id="ARBA00004395"/>
    </source>
</evidence>
<organism evidence="11 12">
    <name type="scientific">Silurus meridionalis</name>
    <name type="common">Southern catfish</name>
    <name type="synonym">Silurus soldatovi meridionalis</name>
    <dbReference type="NCBI Taxonomy" id="175797"/>
    <lineage>
        <taxon>Eukaryota</taxon>
        <taxon>Metazoa</taxon>
        <taxon>Chordata</taxon>
        <taxon>Craniata</taxon>
        <taxon>Vertebrata</taxon>
        <taxon>Euteleostomi</taxon>
        <taxon>Actinopterygii</taxon>
        <taxon>Neopterygii</taxon>
        <taxon>Teleostei</taxon>
        <taxon>Ostariophysi</taxon>
        <taxon>Siluriformes</taxon>
        <taxon>Siluridae</taxon>
        <taxon>Silurus</taxon>
    </lineage>
</organism>
<evidence type="ECO:0000256" key="8">
    <source>
        <dbReference type="ARBA" id="ARBA00023136"/>
    </source>
</evidence>
<dbReference type="GO" id="GO:0042383">
    <property type="term" value="C:sarcolemma"/>
    <property type="evidence" value="ECO:0007669"/>
    <property type="project" value="TreeGrafter"/>
</dbReference>
<evidence type="ECO:0000313" key="11">
    <source>
        <dbReference type="EMBL" id="KAF7707714.1"/>
    </source>
</evidence>
<dbReference type="Proteomes" id="UP000606274">
    <property type="component" value="Unassembled WGS sequence"/>
</dbReference>
<dbReference type="EMBL" id="JABFDY010000005">
    <property type="protein sequence ID" value="KAF7707714.1"/>
    <property type="molecule type" value="Genomic_DNA"/>
</dbReference>
<dbReference type="GO" id="GO:0008286">
    <property type="term" value="P:insulin receptor signaling pathway"/>
    <property type="evidence" value="ECO:0007669"/>
    <property type="project" value="TreeGrafter"/>
</dbReference>
<evidence type="ECO:0000256" key="6">
    <source>
        <dbReference type="ARBA" id="ARBA00022475"/>
    </source>
</evidence>
<accession>A0A8T0BKY5</accession>
<dbReference type="Pfam" id="PF01146">
    <property type="entry name" value="Caveolin"/>
    <property type="match status" value="1"/>
</dbReference>
<sequence>MCTVFYRVSKQYSTEKPQQERADRQSSMMYWIQCCHGNVANAAPKFPSFGLEQHFPGSPPGKCVSAWQLGCGKTEGQRAEGVLRRRTLFNRTGHSLSIGRPPTEQSACARFRAGARRRTHSRARAERTESARAASPGLGKPTATTQTNPKTEKKKERRKGDMGLEKEKAETCVFLDEDVFHSTIEPILKQKKEKARAPTPDRDPRGINAHLKVDFVDVIAEPSFSHSLDSVWIGSHALFELIKFVFYRVLTTLLAVPMAFVAGLVFAVLSCVHIWLMMPLVRTIMMTMPSIQVIWSGLMDALIRPIFRSAGGCLSSVSAKMWKSDVL</sequence>
<dbReference type="GO" id="GO:0031410">
    <property type="term" value="C:cytoplasmic vesicle"/>
    <property type="evidence" value="ECO:0007669"/>
    <property type="project" value="TreeGrafter"/>
</dbReference>
<evidence type="ECO:0000256" key="4">
    <source>
        <dbReference type="ARBA" id="ARBA00010988"/>
    </source>
</evidence>
<evidence type="ECO:0000256" key="7">
    <source>
        <dbReference type="ARBA" id="ARBA00023034"/>
    </source>
</evidence>
<dbReference type="GO" id="GO:0060090">
    <property type="term" value="F:molecular adaptor activity"/>
    <property type="evidence" value="ECO:0007669"/>
    <property type="project" value="TreeGrafter"/>
</dbReference>
<feature type="compositionally biased region" description="Basic residues" evidence="9">
    <location>
        <begin position="113"/>
        <end position="122"/>
    </location>
</feature>
<keyword evidence="6" id="KW-1003">Cell membrane</keyword>
<keyword evidence="7" id="KW-0333">Golgi apparatus</keyword>
<proteinExistence type="inferred from homology"/>
<keyword evidence="12" id="KW-1185">Reference proteome</keyword>
<comment type="subcellular location">
    <subcellularLocation>
        <location evidence="1">Cell membrane</location>
        <topology evidence="1">Peripheral membrane protein</topology>
    </subcellularLocation>
    <subcellularLocation>
        <location evidence="2">Golgi apparatus membrane</location>
        <topology evidence="2">Peripheral membrane protein</topology>
    </subcellularLocation>
    <subcellularLocation>
        <location evidence="3">Membrane</location>
        <location evidence="3">Caveola</location>
        <topology evidence="3">Peripheral membrane protein</topology>
    </subcellularLocation>
</comment>
<evidence type="ECO:0000256" key="9">
    <source>
        <dbReference type="SAM" id="MobiDB-lite"/>
    </source>
</evidence>
<gene>
    <name evidence="11" type="ORF">HF521_018932</name>
</gene>
<evidence type="ECO:0000256" key="3">
    <source>
        <dbReference type="ARBA" id="ARBA00004543"/>
    </source>
</evidence>
<protein>
    <recommendedName>
        <fullName evidence="5">Caveolin-2</fullName>
    </recommendedName>
</protein>
<name>A0A8T0BKY5_SILME</name>
<keyword evidence="10" id="KW-0812">Transmembrane</keyword>
<comment type="similarity">
    <text evidence="4">Belongs to the caveolin family.</text>
</comment>
<keyword evidence="10" id="KW-1133">Transmembrane helix</keyword>
<dbReference type="InterPro" id="IPR001612">
    <property type="entry name" value="Caveolin"/>
</dbReference>
<dbReference type="GO" id="GO:0051480">
    <property type="term" value="P:regulation of cytosolic calcium ion concentration"/>
    <property type="evidence" value="ECO:0007669"/>
    <property type="project" value="TreeGrafter"/>
</dbReference>
<reference evidence="11" key="1">
    <citation type="submission" date="2020-08" db="EMBL/GenBank/DDBJ databases">
        <title>Chromosome-level assembly of Southern catfish (Silurus meridionalis) provides insights into visual adaptation to the nocturnal and benthic lifestyles.</title>
        <authorList>
            <person name="Zhang Y."/>
            <person name="Wang D."/>
            <person name="Peng Z."/>
        </authorList>
    </citation>
    <scope>NUCLEOTIDE SEQUENCE</scope>
    <source>
        <strain evidence="11">SWU-2019-XX</strain>
        <tissue evidence="11">Muscle</tissue>
    </source>
</reference>
<keyword evidence="8 10" id="KW-0472">Membrane</keyword>
<evidence type="ECO:0000313" key="12">
    <source>
        <dbReference type="Proteomes" id="UP000606274"/>
    </source>
</evidence>
<dbReference type="GO" id="GO:0030154">
    <property type="term" value="P:cell differentiation"/>
    <property type="evidence" value="ECO:0007669"/>
    <property type="project" value="TreeGrafter"/>
</dbReference>
<comment type="caution">
    <text evidence="11">The sequence shown here is derived from an EMBL/GenBank/DDBJ whole genome shotgun (WGS) entry which is preliminary data.</text>
</comment>
<dbReference type="AlphaFoldDB" id="A0A8T0BKY5"/>
<dbReference type="GO" id="GO:0070836">
    <property type="term" value="P:caveola assembly"/>
    <property type="evidence" value="ECO:0007669"/>
    <property type="project" value="InterPro"/>
</dbReference>